<feature type="coiled-coil region" evidence="6">
    <location>
        <begin position="288"/>
        <end position="315"/>
    </location>
</feature>
<evidence type="ECO:0000313" key="9">
    <source>
        <dbReference type="EMBL" id="MBB4861191.1"/>
    </source>
</evidence>
<feature type="domain" description="OB-fold nucleic acid binding" evidence="8">
    <location>
        <begin position="17"/>
        <end position="121"/>
    </location>
</feature>
<dbReference type="Proteomes" id="UP000566995">
    <property type="component" value="Unassembled WGS sequence"/>
</dbReference>
<evidence type="ECO:0000256" key="6">
    <source>
        <dbReference type="SAM" id="Coils"/>
    </source>
</evidence>
<dbReference type="PANTHER" id="PTHR30008:SF0">
    <property type="entry name" value="EXODEOXYRIBONUCLEASE 7 LARGE SUBUNIT"/>
    <property type="match status" value="1"/>
</dbReference>
<keyword evidence="4 5" id="KW-0269">Exonuclease</keyword>
<dbReference type="InterPro" id="IPR020579">
    <property type="entry name" value="Exonuc_VII_lsu_C"/>
</dbReference>
<dbReference type="GO" id="GO:0006308">
    <property type="term" value="P:DNA catabolic process"/>
    <property type="evidence" value="ECO:0007669"/>
    <property type="project" value="UniProtKB-UniRule"/>
</dbReference>
<gene>
    <name evidence="9" type="ORF">HNP46_000002</name>
</gene>
<proteinExistence type="inferred from homology"/>
<dbReference type="GO" id="GO:0009318">
    <property type="term" value="C:exodeoxyribonuclease VII complex"/>
    <property type="evidence" value="ECO:0007669"/>
    <property type="project" value="UniProtKB-UniRule"/>
</dbReference>
<evidence type="ECO:0000256" key="3">
    <source>
        <dbReference type="ARBA" id="ARBA00022801"/>
    </source>
</evidence>
<evidence type="ECO:0000256" key="2">
    <source>
        <dbReference type="ARBA" id="ARBA00022722"/>
    </source>
</evidence>
<dbReference type="GO" id="GO:0003676">
    <property type="term" value="F:nucleic acid binding"/>
    <property type="evidence" value="ECO:0007669"/>
    <property type="project" value="InterPro"/>
</dbReference>
<evidence type="ECO:0000259" key="7">
    <source>
        <dbReference type="Pfam" id="PF02601"/>
    </source>
</evidence>
<keyword evidence="2 5" id="KW-0540">Nuclease</keyword>
<dbReference type="CDD" id="cd04489">
    <property type="entry name" value="ExoVII_LU_OBF"/>
    <property type="match status" value="1"/>
</dbReference>
<protein>
    <recommendedName>
        <fullName evidence="5">Exodeoxyribonuclease 7 large subunit</fullName>
        <ecNumber evidence="5">3.1.11.6</ecNumber>
    </recommendedName>
</protein>
<keyword evidence="1" id="KW-0963">Cytoplasm</keyword>
<dbReference type="InterPro" id="IPR025824">
    <property type="entry name" value="OB-fold_nuc-bd_dom"/>
</dbReference>
<dbReference type="GO" id="GO:0008855">
    <property type="term" value="F:exodeoxyribonuclease VII activity"/>
    <property type="evidence" value="ECO:0007669"/>
    <property type="project" value="UniProtKB-UniRule"/>
</dbReference>
<dbReference type="EC" id="3.1.11.6" evidence="5"/>
<dbReference type="NCBIfam" id="TIGR00237">
    <property type="entry name" value="xseA"/>
    <property type="match status" value="1"/>
</dbReference>
<dbReference type="RefSeq" id="WP_184585471.1">
    <property type="nucleotide sequence ID" value="NZ_JACHLI010000001.1"/>
</dbReference>
<evidence type="ECO:0000256" key="1">
    <source>
        <dbReference type="ARBA" id="ARBA00022490"/>
    </source>
</evidence>
<name>A0A7W7KE58_PSENT</name>
<organism evidence="9 10">
    <name type="scientific">Pseudomonas nitroreducens</name>
    <dbReference type="NCBI Taxonomy" id="46680"/>
    <lineage>
        <taxon>Bacteria</taxon>
        <taxon>Pseudomonadati</taxon>
        <taxon>Pseudomonadota</taxon>
        <taxon>Gammaproteobacteria</taxon>
        <taxon>Pseudomonadales</taxon>
        <taxon>Pseudomonadaceae</taxon>
        <taxon>Pseudomonas</taxon>
    </lineage>
</organism>
<comment type="caution">
    <text evidence="9">The sequence shown here is derived from an EMBL/GenBank/DDBJ whole genome shotgun (WGS) entry which is preliminary data.</text>
</comment>
<dbReference type="Pfam" id="PF02601">
    <property type="entry name" value="Exonuc_VII_L"/>
    <property type="match status" value="1"/>
</dbReference>
<dbReference type="InterPro" id="IPR003753">
    <property type="entry name" value="Exonuc_VII_L"/>
</dbReference>
<reference evidence="9 10" key="1">
    <citation type="submission" date="2020-08" db="EMBL/GenBank/DDBJ databases">
        <title>Functional genomics of gut bacteria from endangered species of beetles.</title>
        <authorList>
            <person name="Carlos-Shanley C."/>
        </authorList>
    </citation>
    <scope>NUCLEOTIDE SEQUENCE [LARGE SCALE GENOMIC DNA]</scope>
    <source>
        <strain evidence="9 10">S00179</strain>
    </source>
</reference>
<accession>A0A7W7KE58</accession>
<dbReference type="PANTHER" id="PTHR30008">
    <property type="entry name" value="EXODEOXYRIBONUCLEASE 7 LARGE SUBUNIT"/>
    <property type="match status" value="1"/>
</dbReference>
<dbReference type="GO" id="GO:0005737">
    <property type="term" value="C:cytoplasm"/>
    <property type="evidence" value="ECO:0007669"/>
    <property type="project" value="UniProtKB-SubCell"/>
</dbReference>
<evidence type="ECO:0000256" key="4">
    <source>
        <dbReference type="ARBA" id="ARBA00022839"/>
    </source>
</evidence>
<dbReference type="Pfam" id="PF13742">
    <property type="entry name" value="tRNA_anti_2"/>
    <property type="match status" value="1"/>
</dbReference>
<evidence type="ECO:0000313" key="10">
    <source>
        <dbReference type="Proteomes" id="UP000566995"/>
    </source>
</evidence>
<dbReference type="EMBL" id="JACHLI010000001">
    <property type="protein sequence ID" value="MBB4861191.1"/>
    <property type="molecule type" value="Genomic_DNA"/>
</dbReference>
<evidence type="ECO:0000256" key="5">
    <source>
        <dbReference type="RuleBase" id="RU004355"/>
    </source>
</evidence>
<comment type="similarity">
    <text evidence="5">Belongs to the XseA family.</text>
</comment>
<sequence length="446" mass="49256">MSRPAQRVAGVNQPRSLSAYLGEVEAFMKAAMPSPCWITAEVANVKYQPNGHVYFDLVEMQDGREVAKCRGSLFKTVAPAVLQKWQRAVGGRPGEGMKLLISAKADFSAQYGFSLTISDIDPTFTVGEMQAKMNEILQALKEKGWSDLQKKHADPISFWRVAVIAPHESAGLADFQREAKILDEHGVCRFTYFSATFQGPTAGESIQKALREVHEKHQIVPYDVVCIIRGGGAKTDLAWLNDRNLAAWVCRFPAPVYVGIGHEIDKCVLDFIAKKSFDTPSKVIGGIRAALQDEALKARQKIERVQNRIEQMVATHKTTLMKADSTFQAAATQILNRERQRLLVAGNSLHRLVLQACAKDRASIEQSVSTFQLKLCMLLEKERAKLQFAGQLFEKTNPLVLLHRGFAMVKSAEGVVMTSAAQLREAGKAELVFADGTVTAKILKGK</sequence>
<comment type="subcellular location">
    <subcellularLocation>
        <location evidence="5">Cytoplasm</location>
    </subcellularLocation>
</comment>
<dbReference type="AlphaFoldDB" id="A0A7W7KE58"/>
<keyword evidence="3 5" id="KW-0378">Hydrolase</keyword>
<comment type="catalytic activity">
    <reaction evidence="5">
        <text>Exonucleolytic cleavage in either 5'- to 3'- or 3'- to 5'-direction to yield nucleoside 5'-phosphates.</text>
        <dbReference type="EC" id="3.1.11.6"/>
    </reaction>
</comment>
<evidence type="ECO:0000259" key="8">
    <source>
        <dbReference type="Pfam" id="PF13742"/>
    </source>
</evidence>
<feature type="domain" description="Exonuclease VII large subunit C-terminal" evidence="7">
    <location>
        <begin position="147"/>
        <end position="441"/>
    </location>
</feature>
<keyword evidence="6" id="KW-0175">Coiled coil</keyword>